<dbReference type="EMBL" id="LR590463">
    <property type="protein sequence ID" value="VTP60968.1"/>
    <property type="molecule type" value="Genomic_DNA"/>
</dbReference>
<dbReference type="AlphaFoldDB" id="A0A4U9HB56"/>
<accession>A0A4U9HB56</accession>
<proteinExistence type="predicted"/>
<evidence type="ECO:0000313" key="2">
    <source>
        <dbReference type="Proteomes" id="UP000307968"/>
    </source>
</evidence>
<reference evidence="1 2" key="1">
    <citation type="submission" date="2019-05" db="EMBL/GenBank/DDBJ databases">
        <authorList>
            <consortium name="Pathogen Informatics"/>
        </authorList>
    </citation>
    <scope>NUCLEOTIDE SEQUENCE [LARGE SCALE GENOMIC DNA]</scope>
    <source>
        <strain evidence="1 2">NCTC12971</strain>
    </source>
</reference>
<name>A0A4U9HB56_SERRU</name>
<gene>
    <name evidence="1" type="ORF">NCTC12971_01475</name>
</gene>
<protein>
    <submittedName>
        <fullName evidence="1">Uncharacterized protein</fullName>
    </submittedName>
</protein>
<evidence type="ECO:0000313" key="1">
    <source>
        <dbReference type="EMBL" id="VTP60968.1"/>
    </source>
</evidence>
<dbReference type="Proteomes" id="UP000307968">
    <property type="component" value="Chromosome"/>
</dbReference>
<sequence length="51" mass="5393">MLQLSAAAQRCQQAIDAARRGEFAAEAYTEIDAAVAQLLSQLDAVAPTDND</sequence>
<organism evidence="1 2">
    <name type="scientific">Serratia rubidaea</name>
    <name type="common">Serratia marinorubra</name>
    <dbReference type="NCBI Taxonomy" id="61652"/>
    <lineage>
        <taxon>Bacteria</taxon>
        <taxon>Pseudomonadati</taxon>
        <taxon>Pseudomonadota</taxon>
        <taxon>Gammaproteobacteria</taxon>
        <taxon>Enterobacterales</taxon>
        <taxon>Yersiniaceae</taxon>
        <taxon>Serratia</taxon>
    </lineage>
</organism>